<dbReference type="InterPro" id="IPR011990">
    <property type="entry name" value="TPR-like_helical_dom_sf"/>
</dbReference>
<dbReference type="SUPFAM" id="SSF81901">
    <property type="entry name" value="HCP-like"/>
    <property type="match status" value="1"/>
</dbReference>
<dbReference type="OMA" id="MAWIPSE"/>
<dbReference type="InParanoid" id="E9H1U8"/>
<dbReference type="Gene3D" id="1.25.40.10">
    <property type="entry name" value="Tetratricopeptide repeat domain"/>
    <property type="match status" value="1"/>
</dbReference>
<evidence type="ECO:0000313" key="1">
    <source>
        <dbReference type="EMBL" id="EFX74236.1"/>
    </source>
</evidence>
<dbReference type="STRING" id="6669.E9H1U8"/>
<dbReference type="Proteomes" id="UP000000305">
    <property type="component" value="Unassembled WGS sequence"/>
</dbReference>
<proteinExistence type="predicted"/>
<dbReference type="AlphaFoldDB" id="E9H1U8"/>
<dbReference type="InterPro" id="IPR040239">
    <property type="entry name" value="HcpB-like"/>
</dbReference>
<dbReference type="PANTHER" id="PTHR13891">
    <property type="entry name" value="CYTOCHROME C OXIDASE ASSEMBLY FACTOR 7"/>
    <property type="match status" value="1"/>
</dbReference>
<organism evidence="1 2">
    <name type="scientific">Daphnia pulex</name>
    <name type="common">Water flea</name>
    <dbReference type="NCBI Taxonomy" id="6669"/>
    <lineage>
        <taxon>Eukaryota</taxon>
        <taxon>Metazoa</taxon>
        <taxon>Ecdysozoa</taxon>
        <taxon>Arthropoda</taxon>
        <taxon>Crustacea</taxon>
        <taxon>Branchiopoda</taxon>
        <taxon>Diplostraca</taxon>
        <taxon>Cladocera</taxon>
        <taxon>Anomopoda</taxon>
        <taxon>Daphniidae</taxon>
        <taxon>Daphnia</taxon>
    </lineage>
</organism>
<accession>E9H1U8</accession>
<dbReference type="HOGENOM" id="CLU_000288_36_9_1"/>
<protein>
    <submittedName>
        <fullName evidence="1">Uncharacterized protein</fullName>
    </submittedName>
</protein>
<dbReference type="PhylomeDB" id="E9H1U8"/>
<dbReference type="KEGG" id="dpx:DAPPUDRAFT_252059"/>
<dbReference type="GO" id="GO:0005758">
    <property type="term" value="C:mitochondrial intermembrane space"/>
    <property type="evidence" value="ECO:0000318"/>
    <property type="project" value="GO_Central"/>
</dbReference>
<dbReference type="eggNOG" id="KOG4014">
    <property type="taxonomic scope" value="Eukaryota"/>
</dbReference>
<name>E9H1U8_DAPPU</name>
<keyword evidence="2" id="KW-1185">Reference proteome</keyword>
<dbReference type="PANTHER" id="PTHR13891:SF1">
    <property type="entry name" value="CYTOCHROME C OXIDASE ASSEMBLY FACTOR 7"/>
    <property type="match status" value="1"/>
</dbReference>
<dbReference type="OrthoDB" id="6337016at2759"/>
<evidence type="ECO:0000313" key="2">
    <source>
        <dbReference type="Proteomes" id="UP000000305"/>
    </source>
</evidence>
<gene>
    <name evidence="1" type="ORF">DAPPUDRAFT_252059</name>
</gene>
<reference evidence="1 2" key="1">
    <citation type="journal article" date="2011" name="Science">
        <title>The ecoresponsive genome of Daphnia pulex.</title>
        <authorList>
            <person name="Colbourne J.K."/>
            <person name="Pfrender M.E."/>
            <person name="Gilbert D."/>
            <person name="Thomas W.K."/>
            <person name="Tucker A."/>
            <person name="Oakley T.H."/>
            <person name="Tokishita S."/>
            <person name="Aerts A."/>
            <person name="Arnold G.J."/>
            <person name="Basu M.K."/>
            <person name="Bauer D.J."/>
            <person name="Caceres C.E."/>
            <person name="Carmel L."/>
            <person name="Casola C."/>
            <person name="Choi J.H."/>
            <person name="Detter J.C."/>
            <person name="Dong Q."/>
            <person name="Dusheyko S."/>
            <person name="Eads B.D."/>
            <person name="Frohlich T."/>
            <person name="Geiler-Samerotte K.A."/>
            <person name="Gerlach D."/>
            <person name="Hatcher P."/>
            <person name="Jogdeo S."/>
            <person name="Krijgsveld J."/>
            <person name="Kriventseva E.V."/>
            <person name="Kultz D."/>
            <person name="Laforsch C."/>
            <person name="Lindquist E."/>
            <person name="Lopez J."/>
            <person name="Manak J.R."/>
            <person name="Muller J."/>
            <person name="Pangilinan J."/>
            <person name="Patwardhan R.P."/>
            <person name="Pitluck S."/>
            <person name="Pritham E.J."/>
            <person name="Rechtsteiner A."/>
            <person name="Rho M."/>
            <person name="Rogozin I.B."/>
            <person name="Sakarya O."/>
            <person name="Salamov A."/>
            <person name="Schaack S."/>
            <person name="Shapiro H."/>
            <person name="Shiga Y."/>
            <person name="Skalitzky C."/>
            <person name="Smith Z."/>
            <person name="Souvorov A."/>
            <person name="Sung W."/>
            <person name="Tang Z."/>
            <person name="Tsuchiya D."/>
            <person name="Tu H."/>
            <person name="Vos H."/>
            <person name="Wang M."/>
            <person name="Wolf Y.I."/>
            <person name="Yamagata H."/>
            <person name="Yamada T."/>
            <person name="Ye Y."/>
            <person name="Shaw J.R."/>
            <person name="Andrews J."/>
            <person name="Crease T.J."/>
            <person name="Tang H."/>
            <person name="Lucas S.M."/>
            <person name="Robertson H.M."/>
            <person name="Bork P."/>
            <person name="Koonin E.V."/>
            <person name="Zdobnov E.M."/>
            <person name="Grigoriev I.V."/>
            <person name="Lynch M."/>
            <person name="Boore J.L."/>
        </authorList>
    </citation>
    <scope>NUCLEOTIDE SEQUENCE [LARGE SCALE GENOMIC DNA]</scope>
</reference>
<sequence length="221" mass="24532">MAWIPSEKEEKKKLLVQLGKEYRDKCYHCHCLAHFMVTLQEAAKAATIFRKTCDEYQYGESCQLYAGLLRAFKFAGVDPIESFRYDRKGCQLGRAKSCMNTALDIISDGNVRQVVDEEKPDLLVVEMLDRGCNLGCDDSCYLAGGAYLVGVPGLLEKNVSTAYKYDVKACQLGNKLACANLSGALPIKTVGPMSNAFQVRRLQLKINKELSEKSPKLPATT</sequence>
<dbReference type="EMBL" id="GL732584">
    <property type="protein sequence ID" value="EFX74236.1"/>
    <property type="molecule type" value="Genomic_DNA"/>
</dbReference>